<feature type="region of interest" description="Disordered" evidence="1">
    <location>
        <begin position="144"/>
        <end position="234"/>
    </location>
</feature>
<dbReference type="KEGG" id="pif:PITG_17819"/>
<dbReference type="Proteomes" id="UP000006643">
    <property type="component" value="Unassembled WGS sequence"/>
</dbReference>
<dbReference type="InParanoid" id="D0NW52"/>
<dbReference type="HOGENOM" id="CLU_1187000_0_0_1"/>
<name>D0NW52_PHYIT</name>
<evidence type="ECO:0000256" key="1">
    <source>
        <dbReference type="SAM" id="MobiDB-lite"/>
    </source>
</evidence>
<feature type="compositionally biased region" description="Basic and acidic residues" evidence="1">
    <location>
        <begin position="181"/>
        <end position="193"/>
    </location>
</feature>
<dbReference type="GeneID" id="9471347"/>
<keyword evidence="3" id="KW-1185">Reference proteome</keyword>
<feature type="compositionally biased region" description="Basic and acidic residues" evidence="1">
    <location>
        <begin position="144"/>
        <end position="154"/>
    </location>
</feature>
<evidence type="ECO:0000313" key="3">
    <source>
        <dbReference type="Proteomes" id="UP000006643"/>
    </source>
</evidence>
<proteinExistence type="predicted"/>
<sequence>MAEEDNEHSAKLHRLVFACDVLEVECLLLVGEDLAVPLQTVPHLRQGAGGNRSVARMGCMSGTCRARAIPSEVWKDIRLRGATSGANDASGIIVQHVLPAHPDESSGRVRRSGEGRSAEILPCWEHAGFKSTLLEIARRVDEHEGRARADEKSGVGETEGVSPSAPGKIKMRLTKRSASHASEERSRDVESEPHMSVVLRSRKDDAASSTVAVTLDSRSSKATAGNDASVVRYE</sequence>
<accession>D0NW52</accession>
<protein>
    <submittedName>
        <fullName evidence="2">Uncharacterized protein</fullName>
    </submittedName>
</protein>
<feature type="compositionally biased region" description="Polar residues" evidence="1">
    <location>
        <begin position="207"/>
        <end position="223"/>
    </location>
</feature>
<dbReference type="VEuPathDB" id="FungiDB:PITG_17819"/>
<feature type="compositionally biased region" description="Basic residues" evidence="1">
    <location>
        <begin position="169"/>
        <end position="178"/>
    </location>
</feature>
<evidence type="ECO:0000313" key="2">
    <source>
        <dbReference type="EMBL" id="EEY66937.1"/>
    </source>
</evidence>
<dbReference type="AlphaFoldDB" id="D0NW52"/>
<gene>
    <name evidence="2" type="ORF">PITG_17819</name>
</gene>
<dbReference type="RefSeq" id="XP_002896655.1">
    <property type="nucleotide sequence ID" value="XM_002896609.1"/>
</dbReference>
<dbReference type="EMBL" id="DS028173">
    <property type="protein sequence ID" value="EEY66937.1"/>
    <property type="molecule type" value="Genomic_DNA"/>
</dbReference>
<organism evidence="2 3">
    <name type="scientific">Phytophthora infestans (strain T30-4)</name>
    <name type="common">Potato late blight agent</name>
    <dbReference type="NCBI Taxonomy" id="403677"/>
    <lineage>
        <taxon>Eukaryota</taxon>
        <taxon>Sar</taxon>
        <taxon>Stramenopiles</taxon>
        <taxon>Oomycota</taxon>
        <taxon>Peronosporomycetes</taxon>
        <taxon>Peronosporales</taxon>
        <taxon>Peronosporaceae</taxon>
        <taxon>Phytophthora</taxon>
    </lineage>
</organism>
<reference evidence="3" key="1">
    <citation type="journal article" date="2009" name="Nature">
        <title>Genome sequence and analysis of the Irish potato famine pathogen Phytophthora infestans.</title>
        <authorList>
            <consortium name="The Broad Institute Genome Sequencing Platform"/>
            <person name="Haas B.J."/>
            <person name="Kamoun S."/>
            <person name="Zody M.C."/>
            <person name="Jiang R.H."/>
            <person name="Handsaker R.E."/>
            <person name="Cano L.M."/>
            <person name="Grabherr M."/>
            <person name="Kodira C.D."/>
            <person name="Raffaele S."/>
            <person name="Torto-Alalibo T."/>
            <person name="Bozkurt T.O."/>
            <person name="Ah-Fong A.M."/>
            <person name="Alvarado L."/>
            <person name="Anderson V.L."/>
            <person name="Armstrong M.R."/>
            <person name="Avrova A."/>
            <person name="Baxter L."/>
            <person name="Beynon J."/>
            <person name="Boevink P.C."/>
            <person name="Bollmann S.R."/>
            <person name="Bos J.I."/>
            <person name="Bulone V."/>
            <person name="Cai G."/>
            <person name="Cakir C."/>
            <person name="Carrington J.C."/>
            <person name="Chawner M."/>
            <person name="Conti L."/>
            <person name="Costanzo S."/>
            <person name="Ewan R."/>
            <person name="Fahlgren N."/>
            <person name="Fischbach M.A."/>
            <person name="Fugelstad J."/>
            <person name="Gilroy E.M."/>
            <person name="Gnerre S."/>
            <person name="Green P.J."/>
            <person name="Grenville-Briggs L.J."/>
            <person name="Griffith J."/>
            <person name="Grunwald N.J."/>
            <person name="Horn K."/>
            <person name="Horner N.R."/>
            <person name="Hu C.H."/>
            <person name="Huitema E."/>
            <person name="Jeong D.H."/>
            <person name="Jones A.M."/>
            <person name="Jones J.D."/>
            <person name="Jones R.W."/>
            <person name="Karlsson E.K."/>
            <person name="Kunjeti S.G."/>
            <person name="Lamour K."/>
            <person name="Liu Z."/>
            <person name="Ma L."/>
            <person name="Maclean D."/>
            <person name="Chibucos M.C."/>
            <person name="McDonald H."/>
            <person name="McWalters J."/>
            <person name="Meijer H.J."/>
            <person name="Morgan W."/>
            <person name="Morris P.F."/>
            <person name="Munro C.A."/>
            <person name="O'Neill K."/>
            <person name="Ospina-Giraldo M."/>
            <person name="Pinzon A."/>
            <person name="Pritchard L."/>
            <person name="Ramsahoye B."/>
            <person name="Ren Q."/>
            <person name="Restrepo S."/>
            <person name="Roy S."/>
            <person name="Sadanandom A."/>
            <person name="Savidor A."/>
            <person name="Schornack S."/>
            <person name="Schwartz D.C."/>
            <person name="Schumann U.D."/>
            <person name="Schwessinger B."/>
            <person name="Seyer L."/>
            <person name="Sharpe T."/>
            <person name="Silvar C."/>
            <person name="Song J."/>
            <person name="Studholme D.J."/>
            <person name="Sykes S."/>
            <person name="Thines M."/>
            <person name="van de Vondervoort P.J."/>
            <person name="Phuntumart V."/>
            <person name="Wawra S."/>
            <person name="Weide R."/>
            <person name="Win J."/>
            <person name="Young C."/>
            <person name="Zhou S."/>
            <person name="Fry W."/>
            <person name="Meyers B.C."/>
            <person name="van West P."/>
            <person name="Ristaino J."/>
            <person name="Govers F."/>
            <person name="Birch P.R."/>
            <person name="Whisson S.C."/>
            <person name="Judelson H.S."/>
            <person name="Nusbaum C."/>
        </authorList>
    </citation>
    <scope>NUCLEOTIDE SEQUENCE [LARGE SCALE GENOMIC DNA]</scope>
    <source>
        <strain evidence="3">T30-4</strain>
    </source>
</reference>